<name>A0A7C9A8U0_OPUST</name>
<organism evidence="1">
    <name type="scientific">Opuntia streptacantha</name>
    <name type="common">Prickly pear cactus</name>
    <name type="synonym">Opuntia cardona</name>
    <dbReference type="NCBI Taxonomy" id="393608"/>
    <lineage>
        <taxon>Eukaryota</taxon>
        <taxon>Viridiplantae</taxon>
        <taxon>Streptophyta</taxon>
        <taxon>Embryophyta</taxon>
        <taxon>Tracheophyta</taxon>
        <taxon>Spermatophyta</taxon>
        <taxon>Magnoliopsida</taxon>
        <taxon>eudicotyledons</taxon>
        <taxon>Gunneridae</taxon>
        <taxon>Pentapetalae</taxon>
        <taxon>Caryophyllales</taxon>
        <taxon>Cactineae</taxon>
        <taxon>Cactaceae</taxon>
        <taxon>Opuntioideae</taxon>
        <taxon>Opuntia</taxon>
    </lineage>
</organism>
<dbReference type="AlphaFoldDB" id="A0A7C9A8U0"/>
<proteinExistence type="predicted"/>
<accession>A0A7C9A8U0</accession>
<reference evidence="1" key="1">
    <citation type="journal article" date="2013" name="J. Plant Res.">
        <title>Effect of fungi and light on seed germination of three Opuntia species from semiarid lands of central Mexico.</title>
        <authorList>
            <person name="Delgado-Sanchez P."/>
            <person name="Jimenez-Bremont J.F."/>
            <person name="Guerrero-Gonzalez Mde L."/>
            <person name="Flores J."/>
        </authorList>
    </citation>
    <scope>NUCLEOTIDE SEQUENCE</scope>
    <source>
        <tissue evidence="1">Cladode</tissue>
    </source>
</reference>
<protein>
    <submittedName>
        <fullName evidence="1">Uncharacterized protein</fullName>
    </submittedName>
</protein>
<evidence type="ECO:0000313" key="1">
    <source>
        <dbReference type="EMBL" id="MBA4662239.1"/>
    </source>
</evidence>
<sequence>MTRQANFQGANRKNTCMERCLQFCAEIHPSCHYNICVFDWAPHVICHDFSKPLNQDTKLRRRTVQCNTLCNLLQLYKYWINFPINYHSLKARIACISFKLCYGWHSLDRRLHGKTKHIIEAIYHFIRIIKDIVLPVTPRQSLTRNLPITPFINRIRPS</sequence>
<dbReference type="EMBL" id="GISG01215302">
    <property type="protein sequence ID" value="MBA4662239.1"/>
    <property type="molecule type" value="Transcribed_RNA"/>
</dbReference>
<reference evidence="1" key="2">
    <citation type="submission" date="2020-07" db="EMBL/GenBank/DDBJ databases">
        <authorList>
            <person name="Vera ALvarez R."/>
            <person name="Arias-Moreno D.M."/>
            <person name="Jimenez-Jacinto V."/>
            <person name="Jimenez-Bremont J.F."/>
            <person name="Swaminathan K."/>
            <person name="Moose S.P."/>
            <person name="Guerrero-Gonzalez M.L."/>
            <person name="Marino-Ramirez L."/>
            <person name="Landsman D."/>
            <person name="Rodriguez-Kessler M."/>
            <person name="Delgado-Sanchez P."/>
        </authorList>
    </citation>
    <scope>NUCLEOTIDE SEQUENCE</scope>
    <source>
        <tissue evidence="1">Cladode</tissue>
    </source>
</reference>